<evidence type="ECO:0000313" key="2">
    <source>
        <dbReference type="Proteomes" id="UP000785679"/>
    </source>
</evidence>
<comment type="caution">
    <text evidence="1">The sequence shown here is derived from an EMBL/GenBank/DDBJ whole genome shotgun (WGS) entry which is preliminary data.</text>
</comment>
<sequence>MICVIESNESHDLSVLELNNAGQVEKLTELNGKEKLRDFLMLEAERTLRIVFKYSILRVGLLALNFSEGDPAVSSSVLKLRTPIEKLIKANNDILAIKSEKSMQIVGIRPDNGKLQVLKVIGNQDYQRLWGMLGLTENISAIFIGNLIQFEVSH</sequence>
<dbReference type="Proteomes" id="UP000785679">
    <property type="component" value="Unassembled WGS sequence"/>
</dbReference>
<accession>A0A8J8SZW3</accession>
<gene>
    <name evidence="1" type="ORF">FGO68_gene17424</name>
</gene>
<evidence type="ECO:0000313" key="1">
    <source>
        <dbReference type="EMBL" id="TNV76760.1"/>
    </source>
</evidence>
<organism evidence="1 2">
    <name type="scientific">Halteria grandinella</name>
    <dbReference type="NCBI Taxonomy" id="5974"/>
    <lineage>
        <taxon>Eukaryota</taxon>
        <taxon>Sar</taxon>
        <taxon>Alveolata</taxon>
        <taxon>Ciliophora</taxon>
        <taxon>Intramacronucleata</taxon>
        <taxon>Spirotrichea</taxon>
        <taxon>Stichotrichia</taxon>
        <taxon>Sporadotrichida</taxon>
        <taxon>Halteriidae</taxon>
        <taxon>Halteria</taxon>
    </lineage>
</organism>
<dbReference type="EMBL" id="RRYP01013006">
    <property type="protein sequence ID" value="TNV76760.1"/>
    <property type="molecule type" value="Genomic_DNA"/>
</dbReference>
<reference evidence="1" key="1">
    <citation type="submission" date="2019-06" db="EMBL/GenBank/DDBJ databases">
        <authorList>
            <person name="Zheng W."/>
        </authorList>
    </citation>
    <scope>NUCLEOTIDE SEQUENCE</scope>
    <source>
        <strain evidence="1">QDHG01</strain>
    </source>
</reference>
<proteinExistence type="predicted"/>
<keyword evidence="2" id="KW-1185">Reference proteome</keyword>
<protein>
    <submittedName>
        <fullName evidence="1">Uncharacterized protein</fullName>
    </submittedName>
</protein>
<dbReference type="AlphaFoldDB" id="A0A8J8SZW3"/>
<name>A0A8J8SZW3_HALGN</name>